<dbReference type="Proteomes" id="UP001597286">
    <property type="component" value="Unassembled WGS sequence"/>
</dbReference>
<protein>
    <submittedName>
        <fullName evidence="1">Uncharacterized protein</fullName>
    </submittedName>
</protein>
<dbReference type="RefSeq" id="WP_378484310.1">
    <property type="nucleotide sequence ID" value="NZ_JBHUFB010000008.1"/>
</dbReference>
<evidence type="ECO:0000313" key="2">
    <source>
        <dbReference type="Proteomes" id="UP001597286"/>
    </source>
</evidence>
<gene>
    <name evidence="1" type="ORF">ACFSJG_06035</name>
</gene>
<sequence length="494" mass="54437">MDSVWGSGFGALDRRAAQLVAASVAGNVAELSAFSEWLGELSADDLVRFDQRARRRWTSPDQRVQMERCWTTDVLAAHPTAAIAASVLAHGHVRERAVIVLAAQEDVSAARTLAVRACDHVDPIRRAASAAVMCRLDLDLMQVIVPVLFTLHRWNRGWRTQVFADYLAAVEEVHGIDTVWTHLMANSDVRLRRYAHEHALELGVLGVEQGVARYASERDVLVQRTLGKVVLRSADPEVVARLLLQGNSAADRAAALARFDADVLAREDLRRLLVDRSALVRLWARRRWSEVGEDPVTTYRQIVADVAQPARARALAHLGLSEGGHTPDVAKCRSLARDRAASLRAMGLRLMIGRAESVDVSWLLDRVSSGPRGESRWARAVLAAQPGLWTVTDAEPMWSAYTPETRCRAWKLCRARGGWEAVIADLRACGDTDPLLHGAGRAIRAAMAHHRQPTDDRRARVAEFLPQSGLPDSPQRDVAARAGLSFDWAVPRAS</sequence>
<dbReference type="EMBL" id="JBHUFB010000008">
    <property type="protein sequence ID" value="MFD1811767.1"/>
    <property type="molecule type" value="Genomic_DNA"/>
</dbReference>
<organism evidence="1 2">
    <name type="scientific">Rhodococcus gannanensis</name>
    <dbReference type="NCBI Taxonomy" id="1960308"/>
    <lineage>
        <taxon>Bacteria</taxon>
        <taxon>Bacillati</taxon>
        <taxon>Actinomycetota</taxon>
        <taxon>Actinomycetes</taxon>
        <taxon>Mycobacteriales</taxon>
        <taxon>Nocardiaceae</taxon>
        <taxon>Rhodococcus</taxon>
    </lineage>
</organism>
<comment type="caution">
    <text evidence="1">The sequence shown here is derived from an EMBL/GenBank/DDBJ whole genome shotgun (WGS) entry which is preliminary data.</text>
</comment>
<accession>A0ABW4P1H8</accession>
<name>A0ABW4P1H8_9NOCA</name>
<evidence type="ECO:0000313" key="1">
    <source>
        <dbReference type="EMBL" id="MFD1811767.1"/>
    </source>
</evidence>
<proteinExistence type="predicted"/>
<keyword evidence="2" id="KW-1185">Reference proteome</keyword>
<reference evidence="2" key="1">
    <citation type="journal article" date="2019" name="Int. J. Syst. Evol. Microbiol.">
        <title>The Global Catalogue of Microorganisms (GCM) 10K type strain sequencing project: providing services to taxonomists for standard genome sequencing and annotation.</title>
        <authorList>
            <consortium name="The Broad Institute Genomics Platform"/>
            <consortium name="The Broad Institute Genome Sequencing Center for Infectious Disease"/>
            <person name="Wu L."/>
            <person name="Ma J."/>
        </authorList>
    </citation>
    <scope>NUCLEOTIDE SEQUENCE [LARGE SCALE GENOMIC DNA]</scope>
    <source>
        <strain evidence="2">DT72</strain>
    </source>
</reference>